<accession>A0ABM7UYV5</accession>
<protein>
    <recommendedName>
        <fullName evidence="3">Outer membrane protein beta-barrel domain-containing protein</fullName>
    </recommendedName>
</protein>
<dbReference type="EMBL" id="AP025183">
    <property type="protein sequence ID" value="BDB52759.1"/>
    <property type="molecule type" value="Genomic_DNA"/>
</dbReference>
<evidence type="ECO:0000313" key="1">
    <source>
        <dbReference type="EMBL" id="BDB52759.1"/>
    </source>
</evidence>
<name>A0ABM7UYV5_9FLAO</name>
<dbReference type="Proteomes" id="UP001319865">
    <property type="component" value="Chromosome"/>
</dbReference>
<gene>
    <name evidence="1" type="ORF">GENT11_10710</name>
</gene>
<organism evidence="1 2">
    <name type="scientific">Flavobacterium ammonificans</name>
    <dbReference type="NCBI Taxonomy" id="1751056"/>
    <lineage>
        <taxon>Bacteria</taxon>
        <taxon>Pseudomonadati</taxon>
        <taxon>Bacteroidota</taxon>
        <taxon>Flavobacteriia</taxon>
        <taxon>Flavobacteriales</taxon>
        <taxon>Flavobacteriaceae</taxon>
        <taxon>Flavobacterium</taxon>
    </lineage>
</organism>
<evidence type="ECO:0000313" key="2">
    <source>
        <dbReference type="Proteomes" id="UP001319865"/>
    </source>
</evidence>
<dbReference type="RefSeq" id="WP_229328720.1">
    <property type="nucleotide sequence ID" value="NZ_AP025183.1"/>
</dbReference>
<sequence length="375" mass="43076">MQKIIIYTVILIVSLLSKVVAQEKTFEKQVKEIASNIELITNKEKNNLKVEVEAIDLQVKEGKITAEKGKELKQKIAEEFAKNIENKVAMEEAKLAQLVQDKVDGKFTVSEEKLKKGGTTIILGSSRNDSIGKNRTEINLTTMKVYKGEQDKIERKSKRTTSQFVFAMGLNNAIPELKDIENSDFRVWGSHFYEWGVTYNSRLIKNHNLVHAKYGFSVMYNNLRPTDNRYFVKSGNQTYLATSNFDLEESRLRNVYLVAPFHLEFDFTPKKYSKDGTTSYFRTHESIRLGIGGYAGVRIKSKQLLHIEVDGDTEKTKQKGDFNVSDFNYGLSTYIGYRATSLYFKYDLNPVFKKNSDINHVPLNNVSFGIRWDFN</sequence>
<proteinExistence type="predicted"/>
<keyword evidence="2" id="KW-1185">Reference proteome</keyword>
<reference evidence="1 2" key="1">
    <citation type="journal article" date="2022" name="Int. J. Syst. Evol. Microbiol.">
        <title>Flavobacterium ammonificans sp. nov. and Flavobacterium ammoniigenes sp. nov., ammonifying bacteria isolated from surface river water.</title>
        <authorList>
            <person name="Watanabe K."/>
            <person name="Kitamura T."/>
            <person name="Ogata Y."/>
            <person name="Shindo C."/>
            <person name="Suda W."/>
        </authorList>
    </citation>
    <scope>NUCLEOTIDE SEQUENCE [LARGE SCALE GENOMIC DNA]</scope>
    <source>
        <strain evidence="1 2">GENT11</strain>
    </source>
</reference>
<evidence type="ECO:0008006" key="3">
    <source>
        <dbReference type="Google" id="ProtNLM"/>
    </source>
</evidence>
<reference evidence="1 2" key="2">
    <citation type="journal article" date="2022" name="Microorganisms">
        <title>Complete Genome Sequences of Two Flavobacterium ammonificans Strains and a Flavobacterium ammoniigenes Strain of Ammonifying Bacterioplankton Isolated from Surface River Water.</title>
        <authorList>
            <person name="Suda W."/>
            <person name="Ogata Y."/>
            <person name="Shindo C."/>
            <person name="Watanabe K."/>
        </authorList>
    </citation>
    <scope>NUCLEOTIDE SEQUENCE [LARGE SCALE GENOMIC DNA]</scope>
    <source>
        <strain evidence="1 2">GENT11</strain>
    </source>
</reference>